<dbReference type="EMBL" id="BFAD01000018">
    <property type="protein sequence ID" value="GBE90146.1"/>
    <property type="molecule type" value="Genomic_DNA"/>
</dbReference>
<evidence type="ECO:0000313" key="3">
    <source>
        <dbReference type="Proteomes" id="UP000287166"/>
    </source>
</evidence>
<organism evidence="2 3">
    <name type="scientific">Sparassis crispa</name>
    <dbReference type="NCBI Taxonomy" id="139825"/>
    <lineage>
        <taxon>Eukaryota</taxon>
        <taxon>Fungi</taxon>
        <taxon>Dikarya</taxon>
        <taxon>Basidiomycota</taxon>
        <taxon>Agaricomycotina</taxon>
        <taxon>Agaricomycetes</taxon>
        <taxon>Polyporales</taxon>
        <taxon>Sparassidaceae</taxon>
        <taxon>Sparassis</taxon>
    </lineage>
</organism>
<dbReference type="AlphaFoldDB" id="A0A401H6S3"/>
<dbReference type="RefSeq" id="XP_027621059.1">
    <property type="nucleotide sequence ID" value="XM_027765258.1"/>
</dbReference>
<keyword evidence="3" id="KW-1185">Reference proteome</keyword>
<sequence>MPPAVFGSSVQVPSLTTRNASRAPSSVGGSLANAVFGVLLCVSALFIRA</sequence>
<dbReference type="GeneID" id="38787063"/>
<evidence type="ECO:0000313" key="2">
    <source>
        <dbReference type="EMBL" id="GBE90146.1"/>
    </source>
</evidence>
<keyword evidence="1" id="KW-0472">Membrane</keyword>
<keyword evidence="1" id="KW-1133">Transmembrane helix</keyword>
<reference evidence="2 3" key="1">
    <citation type="journal article" date="2018" name="Sci. Rep.">
        <title>Genome sequence of the cauliflower mushroom Sparassis crispa (Hanabiratake) and its association with beneficial usage.</title>
        <authorList>
            <person name="Kiyama R."/>
            <person name="Furutani Y."/>
            <person name="Kawaguchi K."/>
            <person name="Nakanishi T."/>
        </authorList>
    </citation>
    <scope>NUCLEOTIDE SEQUENCE [LARGE SCALE GENOMIC DNA]</scope>
</reference>
<protein>
    <submittedName>
        <fullName evidence="2">Uncharacterized protein</fullName>
    </submittedName>
</protein>
<dbReference type="Proteomes" id="UP000287166">
    <property type="component" value="Unassembled WGS sequence"/>
</dbReference>
<keyword evidence="1" id="KW-0812">Transmembrane</keyword>
<proteinExistence type="predicted"/>
<gene>
    <name evidence="2" type="ORF">SCP_1801700</name>
</gene>
<feature type="transmembrane region" description="Helical" evidence="1">
    <location>
        <begin position="27"/>
        <end position="47"/>
    </location>
</feature>
<dbReference type="InParanoid" id="A0A401H6S3"/>
<comment type="caution">
    <text evidence="2">The sequence shown here is derived from an EMBL/GenBank/DDBJ whole genome shotgun (WGS) entry which is preliminary data.</text>
</comment>
<accession>A0A401H6S3</accession>
<name>A0A401H6S3_9APHY</name>
<evidence type="ECO:0000256" key="1">
    <source>
        <dbReference type="SAM" id="Phobius"/>
    </source>
</evidence>